<dbReference type="OrthoDB" id="8479950at2"/>
<dbReference type="RefSeq" id="WP_158075685.1">
    <property type="nucleotide sequence ID" value="NZ_MKQR01000018.1"/>
</dbReference>
<evidence type="ECO:0000259" key="4">
    <source>
        <dbReference type="Pfam" id="PF21943"/>
    </source>
</evidence>
<keyword evidence="1" id="KW-0805">Transcription regulation</keyword>
<keyword evidence="2" id="KW-0804">Transcription</keyword>
<dbReference type="SUPFAM" id="SSF48498">
    <property type="entry name" value="Tetracyclin repressor-like, C-terminal domain"/>
    <property type="match status" value="1"/>
</dbReference>
<evidence type="ECO:0000256" key="2">
    <source>
        <dbReference type="ARBA" id="ARBA00023163"/>
    </source>
</evidence>
<protein>
    <recommendedName>
        <fullName evidence="4">DesT tetracyclin repressor-like C-terminal domain-containing protein</fullName>
    </recommendedName>
</protein>
<sequence>MHETAEQMRVPFTPAGDGNPREHLRAALTAHLRYLAHHRGLARRLILGGRGTDPAVREVFEAARWDAIKAAAQFLGLDAENAALRLMGRAAVAALDEATAQWLDSEHDFTVEVMVEALMQLIVSAVRSASVIDPTIEAGAALDLLADNTTGRLTERGPSPHLGQAGES</sequence>
<evidence type="ECO:0000256" key="1">
    <source>
        <dbReference type="ARBA" id="ARBA00023015"/>
    </source>
</evidence>
<dbReference type="Gene3D" id="1.10.357.10">
    <property type="entry name" value="Tetracycline Repressor, domain 2"/>
    <property type="match status" value="1"/>
</dbReference>
<name>A0A1Q9LIW7_9PSEU</name>
<gene>
    <name evidence="5" type="ORF">BJP25_24285</name>
</gene>
<feature type="domain" description="DesT tetracyclin repressor-like C-terminal" evidence="4">
    <location>
        <begin position="20"/>
        <end position="123"/>
    </location>
</feature>
<dbReference type="STRING" id="1193682.BJP25_24285"/>
<proteinExistence type="predicted"/>
<organism evidence="5 6">
    <name type="scientific">Actinokineospora bangkokensis</name>
    <dbReference type="NCBI Taxonomy" id="1193682"/>
    <lineage>
        <taxon>Bacteria</taxon>
        <taxon>Bacillati</taxon>
        <taxon>Actinomycetota</taxon>
        <taxon>Actinomycetes</taxon>
        <taxon>Pseudonocardiales</taxon>
        <taxon>Pseudonocardiaceae</taxon>
        <taxon>Actinokineospora</taxon>
    </lineage>
</organism>
<evidence type="ECO:0000313" key="5">
    <source>
        <dbReference type="EMBL" id="OLR91945.1"/>
    </source>
</evidence>
<dbReference type="InterPro" id="IPR036271">
    <property type="entry name" value="Tet_transcr_reg_TetR-rel_C_sf"/>
</dbReference>
<dbReference type="Proteomes" id="UP000186040">
    <property type="component" value="Unassembled WGS sequence"/>
</dbReference>
<dbReference type="Pfam" id="PF21943">
    <property type="entry name" value="TetR_C_46"/>
    <property type="match status" value="1"/>
</dbReference>
<evidence type="ECO:0000256" key="3">
    <source>
        <dbReference type="SAM" id="MobiDB-lite"/>
    </source>
</evidence>
<accession>A0A1Q9LIW7</accession>
<feature type="region of interest" description="Disordered" evidence="3">
    <location>
        <begin position="1"/>
        <end position="20"/>
    </location>
</feature>
<dbReference type="AlphaFoldDB" id="A0A1Q9LIW7"/>
<reference evidence="5 6" key="1">
    <citation type="submission" date="2016-10" db="EMBL/GenBank/DDBJ databases">
        <title>The Draft Genome Sequence of Actinokineospora bangkokensis 44EHWT reveals the biosynthetic pathway of antifungal compounds Thailandins with unusual extender unit butylmalonyl-CoA.</title>
        <authorList>
            <person name="Greule A."/>
            <person name="Intra B."/>
            <person name="Flemming S."/>
            <person name="Rommel M.G."/>
            <person name="Panbangred W."/>
            <person name="Bechthold A."/>
        </authorList>
    </citation>
    <scope>NUCLEOTIDE SEQUENCE [LARGE SCALE GENOMIC DNA]</scope>
    <source>
        <strain evidence="5 6">44EHW</strain>
    </source>
</reference>
<comment type="caution">
    <text evidence="5">The sequence shown here is derived from an EMBL/GenBank/DDBJ whole genome shotgun (WGS) entry which is preliminary data.</text>
</comment>
<evidence type="ECO:0000313" key="6">
    <source>
        <dbReference type="Proteomes" id="UP000186040"/>
    </source>
</evidence>
<keyword evidence="6" id="KW-1185">Reference proteome</keyword>
<dbReference type="EMBL" id="MKQR01000018">
    <property type="protein sequence ID" value="OLR91945.1"/>
    <property type="molecule type" value="Genomic_DNA"/>
</dbReference>
<dbReference type="InterPro" id="IPR054129">
    <property type="entry name" value="DesT_TetR_C"/>
</dbReference>